<gene>
    <name evidence="1" type="ordered locus">AM1_3108</name>
</gene>
<evidence type="ECO:0000313" key="1">
    <source>
        <dbReference type="EMBL" id="ABW28104.1"/>
    </source>
</evidence>
<protein>
    <submittedName>
        <fullName evidence="1">Uncharacterized protein</fullName>
    </submittedName>
</protein>
<dbReference type="HOGENOM" id="CLU_1559580_0_0_3"/>
<name>B0CDN5_ACAM1</name>
<dbReference type="EMBL" id="CP000828">
    <property type="protein sequence ID" value="ABW28104.1"/>
    <property type="molecule type" value="Genomic_DNA"/>
</dbReference>
<dbReference type="AlphaFoldDB" id="B0CDN5"/>
<organism evidence="1 2">
    <name type="scientific">Acaryochloris marina (strain MBIC 11017)</name>
    <dbReference type="NCBI Taxonomy" id="329726"/>
    <lineage>
        <taxon>Bacteria</taxon>
        <taxon>Bacillati</taxon>
        <taxon>Cyanobacteriota</taxon>
        <taxon>Cyanophyceae</taxon>
        <taxon>Acaryochloridales</taxon>
        <taxon>Acaryochloridaceae</taxon>
        <taxon>Acaryochloris</taxon>
    </lineage>
</organism>
<reference evidence="1 2" key="1">
    <citation type="journal article" date="2008" name="Proc. Natl. Acad. Sci. U.S.A.">
        <title>Niche adaptation and genome expansion in the chlorophyll d-producing cyanobacterium Acaryochloris marina.</title>
        <authorList>
            <person name="Swingley W.D."/>
            <person name="Chen M."/>
            <person name="Cheung P.C."/>
            <person name="Conrad A.L."/>
            <person name="Dejesa L.C."/>
            <person name="Hao J."/>
            <person name="Honchak B.M."/>
            <person name="Karbach L.E."/>
            <person name="Kurdoglu A."/>
            <person name="Lahiri S."/>
            <person name="Mastrian S.D."/>
            <person name="Miyashita H."/>
            <person name="Page L."/>
            <person name="Ramakrishna P."/>
            <person name="Satoh S."/>
            <person name="Sattley W.M."/>
            <person name="Shimada Y."/>
            <person name="Taylor H.L."/>
            <person name="Tomo T."/>
            <person name="Tsuchiya T."/>
            <person name="Wang Z.T."/>
            <person name="Raymond J."/>
            <person name="Mimuro M."/>
            <person name="Blankenship R.E."/>
            <person name="Touchman J.W."/>
        </authorList>
    </citation>
    <scope>NUCLEOTIDE SEQUENCE [LARGE SCALE GENOMIC DNA]</scope>
    <source>
        <strain evidence="2">MBIC 11017</strain>
    </source>
</reference>
<dbReference type="KEGG" id="amr:AM1_3108"/>
<keyword evidence="2" id="KW-1185">Reference proteome</keyword>
<proteinExistence type="predicted"/>
<dbReference type="RefSeq" id="WP_012163532.1">
    <property type="nucleotide sequence ID" value="NC_009925.1"/>
</dbReference>
<accession>B0CDN5</accession>
<evidence type="ECO:0000313" key="2">
    <source>
        <dbReference type="Proteomes" id="UP000000268"/>
    </source>
</evidence>
<sequence>MSTDYSWLICHPSERDEQILQPLFEEAVKSATLPTQSKSVLQKWQQNPDHLFQDWTNGTGDIYNHFVLAFMIESFQTLWNALATPEGKNGFHFSSNNCIDILSINKCSIGAILAYGLGPQRFAQLPGFMGNMFLTHDEIPESIQTINRTFETLDLPTLSQRLQQLCLSDYP</sequence>
<dbReference type="Proteomes" id="UP000000268">
    <property type="component" value="Chromosome"/>
</dbReference>